<organism evidence="7 8">
    <name type="scientific">Menidia menidia</name>
    <name type="common">Atlantic silverside</name>
    <dbReference type="NCBI Taxonomy" id="238744"/>
    <lineage>
        <taxon>Eukaryota</taxon>
        <taxon>Metazoa</taxon>
        <taxon>Chordata</taxon>
        <taxon>Craniata</taxon>
        <taxon>Vertebrata</taxon>
        <taxon>Euteleostomi</taxon>
        <taxon>Actinopterygii</taxon>
        <taxon>Neopterygii</taxon>
        <taxon>Teleostei</taxon>
        <taxon>Neoteleostei</taxon>
        <taxon>Acanthomorphata</taxon>
        <taxon>Ovalentaria</taxon>
        <taxon>Atherinomorphae</taxon>
        <taxon>Atheriniformes</taxon>
        <taxon>Atherinopsidae</taxon>
        <taxon>Menidiinae</taxon>
        <taxon>Menidia</taxon>
    </lineage>
</organism>
<feature type="domain" description="KN homeodomain" evidence="6">
    <location>
        <begin position="48"/>
        <end position="77"/>
    </location>
</feature>
<evidence type="ECO:0000256" key="3">
    <source>
        <dbReference type="ARBA" id="ARBA00023125"/>
    </source>
</evidence>
<sequence length="91" mass="10106">MKEGPGSHAASLPVHAAQGFYPYGQYPYGDPARAKTATRETTSTLKAWLQEHQKNPYPTKGEKIMLAIITRMTLTQVGVRESVYYVSVYGL</sequence>
<dbReference type="GO" id="GO:0000978">
    <property type="term" value="F:RNA polymerase II cis-regulatory region sequence-specific DNA binding"/>
    <property type="evidence" value="ECO:0007669"/>
    <property type="project" value="TreeGrafter"/>
</dbReference>
<evidence type="ECO:0000256" key="5">
    <source>
        <dbReference type="ARBA" id="ARBA00023242"/>
    </source>
</evidence>
<dbReference type="OrthoDB" id="8940297at2759"/>
<dbReference type="Pfam" id="PF05920">
    <property type="entry name" value="Homeobox_KN"/>
    <property type="match status" value="1"/>
</dbReference>
<dbReference type="SUPFAM" id="SSF46689">
    <property type="entry name" value="Homeodomain-like"/>
    <property type="match status" value="1"/>
</dbReference>
<reference evidence="7" key="1">
    <citation type="submission" date="2021-05" db="EMBL/GenBank/DDBJ databases">
        <authorList>
            <person name="Tigano A."/>
        </authorList>
    </citation>
    <scope>NUCLEOTIDE SEQUENCE</scope>
</reference>
<accession>A0A8S4ARI3</accession>
<comment type="similarity">
    <text evidence="2">Belongs to the TALE/IRO homeobox family.</text>
</comment>
<dbReference type="GO" id="GO:0048468">
    <property type="term" value="P:cell development"/>
    <property type="evidence" value="ECO:0007669"/>
    <property type="project" value="TreeGrafter"/>
</dbReference>
<evidence type="ECO:0000313" key="7">
    <source>
        <dbReference type="EMBL" id="CAG5892203.1"/>
    </source>
</evidence>
<dbReference type="EMBL" id="CAJRST010005557">
    <property type="protein sequence ID" value="CAG5892203.1"/>
    <property type="molecule type" value="Genomic_DNA"/>
</dbReference>
<comment type="caution">
    <text evidence="7">The sequence shown here is derived from an EMBL/GenBank/DDBJ whole genome shotgun (WGS) entry which is preliminary data.</text>
</comment>
<evidence type="ECO:0000256" key="4">
    <source>
        <dbReference type="ARBA" id="ARBA00023155"/>
    </source>
</evidence>
<dbReference type="InterPro" id="IPR008422">
    <property type="entry name" value="KN_HD"/>
</dbReference>
<comment type="subcellular location">
    <subcellularLocation>
        <location evidence="1">Nucleus</location>
    </subcellularLocation>
</comment>
<dbReference type="Gene3D" id="1.10.10.60">
    <property type="entry name" value="Homeodomain-like"/>
    <property type="match status" value="1"/>
</dbReference>
<dbReference type="CDD" id="cd00086">
    <property type="entry name" value="homeodomain"/>
    <property type="match status" value="1"/>
</dbReference>
<keyword evidence="3" id="KW-0238">DNA-binding</keyword>
<evidence type="ECO:0000259" key="6">
    <source>
        <dbReference type="Pfam" id="PF05920"/>
    </source>
</evidence>
<keyword evidence="8" id="KW-1185">Reference proteome</keyword>
<evidence type="ECO:0000256" key="2">
    <source>
        <dbReference type="ARBA" id="ARBA00008446"/>
    </source>
</evidence>
<dbReference type="GO" id="GO:0030182">
    <property type="term" value="P:neuron differentiation"/>
    <property type="evidence" value="ECO:0007669"/>
    <property type="project" value="TreeGrafter"/>
</dbReference>
<dbReference type="PANTHER" id="PTHR11211">
    <property type="entry name" value="IROQUOIS-CLASS HOMEODOMAIN PROTEIN IRX"/>
    <property type="match status" value="1"/>
</dbReference>
<evidence type="ECO:0000256" key="1">
    <source>
        <dbReference type="ARBA" id="ARBA00004123"/>
    </source>
</evidence>
<dbReference type="InterPro" id="IPR009057">
    <property type="entry name" value="Homeodomain-like_sf"/>
</dbReference>
<proteinExistence type="inferred from homology"/>
<gene>
    <name evidence="7" type="ORF">MMEN_LOCUS6474</name>
</gene>
<dbReference type="PANTHER" id="PTHR11211:SF13">
    <property type="entry name" value="IROQUOIS-CLASS HOMEODOMAIN PROTEIN IRX-1"/>
    <property type="match status" value="1"/>
</dbReference>
<evidence type="ECO:0000313" key="8">
    <source>
        <dbReference type="Proteomes" id="UP000677803"/>
    </source>
</evidence>
<keyword evidence="5" id="KW-0539">Nucleus</keyword>
<dbReference type="GO" id="GO:0000981">
    <property type="term" value="F:DNA-binding transcription factor activity, RNA polymerase II-specific"/>
    <property type="evidence" value="ECO:0007669"/>
    <property type="project" value="TreeGrafter"/>
</dbReference>
<protein>
    <submittedName>
        <fullName evidence="7">(Atlantic silverside) hypothetical protein</fullName>
    </submittedName>
</protein>
<keyword evidence="4" id="KW-0371">Homeobox</keyword>
<dbReference type="GO" id="GO:0005634">
    <property type="term" value="C:nucleus"/>
    <property type="evidence" value="ECO:0007669"/>
    <property type="project" value="UniProtKB-SubCell"/>
</dbReference>
<dbReference type="AlphaFoldDB" id="A0A8S4ARI3"/>
<dbReference type="InterPro" id="IPR001356">
    <property type="entry name" value="HD"/>
</dbReference>
<dbReference type="Proteomes" id="UP000677803">
    <property type="component" value="Unassembled WGS sequence"/>
</dbReference>
<name>A0A8S4ARI3_9TELE</name>